<gene>
    <name evidence="1" type="ORF">COY67_03370</name>
</gene>
<name>A0A2M7RBJ6_9BACT</name>
<dbReference type="AlphaFoldDB" id="A0A2M7RBJ6"/>
<evidence type="ECO:0000313" key="2">
    <source>
        <dbReference type="Proteomes" id="UP000228689"/>
    </source>
</evidence>
<sequence>MKLFLCTARDQKTHQLYDQLYRLLVDMGVILFTNQQSSKSDAGLSFANLNGLIIVHNNQNQEAGYLSALAISQRKPILYLLAKGSILPEELSYIQNNKDVAKYLIVKFYDLNNINNRVAEFIELIEKGDAKWDVPTIKFTWRITPRIDRYLQWRTINTGQTKADWLRKYMVETLINEDEEYKKFLRSE</sequence>
<comment type="caution">
    <text evidence="1">The sequence shown here is derived from an EMBL/GenBank/DDBJ whole genome shotgun (WGS) entry which is preliminary data.</text>
</comment>
<organism evidence="1 2">
    <name type="scientific">Candidatus Komeilibacteria bacterium CG_4_10_14_0_8_um_filter_37_78</name>
    <dbReference type="NCBI Taxonomy" id="1974471"/>
    <lineage>
        <taxon>Bacteria</taxon>
        <taxon>Candidatus Komeiliibacteriota</taxon>
    </lineage>
</organism>
<accession>A0A2M7RBJ6</accession>
<protein>
    <submittedName>
        <fullName evidence="1">Uncharacterized protein</fullName>
    </submittedName>
</protein>
<proteinExistence type="predicted"/>
<reference evidence="2" key="1">
    <citation type="submission" date="2017-09" db="EMBL/GenBank/DDBJ databases">
        <title>Depth-based differentiation of microbial function through sediment-hosted aquifers and enrichment of novel symbionts in the deep terrestrial subsurface.</title>
        <authorList>
            <person name="Probst A.J."/>
            <person name="Ladd B."/>
            <person name="Jarett J.K."/>
            <person name="Geller-Mcgrath D.E."/>
            <person name="Sieber C.M.K."/>
            <person name="Emerson J.B."/>
            <person name="Anantharaman K."/>
            <person name="Thomas B.C."/>
            <person name="Malmstrom R."/>
            <person name="Stieglmeier M."/>
            <person name="Klingl A."/>
            <person name="Woyke T."/>
            <person name="Ryan C.M."/>
            <person name="Banfield J.F."/>
        </authorList>
    </citation>
    <scope>NUCLEOTIDE SEQUENCE [LARGE SCALE GENOMIC DNA]</scope>
</reference>
<dbReference type="EMBL" id="PFMC01000080">
    <property type="protein sequence ID" value="PIY93937.1"/>
    <property type="molecule type" value="Genomic_DNA"/>
</dbReference>
<dbReference type="Proteomes" id="UP000228689">
    <property type="component" value="Unassembled WGS sequence"/>
</dbReference>
<evidence type="ECO:0000313" key="1">
    <source>
        <dbReference type="EMBL" id="PIY93937.1"/>
    </source>
</evidence>